<keyword evidence="2" id="KW-0808">Transferase</keyword>
<evidence type="ECO:0000313" key="3">
    <source>
        <dbReference type="Proteomes" id="UP000193108"/>
    </source>
</evidence>
<dbReference type="CDD" id="cd02440">
    <property type="entry name" value="AdoMet_MTases"/>
    <property type="match status" value="1"/>
</dbReference>
<keyword evidence="3" id="KW-1185">Reference proteome</keyword>
<protein>
    <submittedName>
        <fullName evidence="2">SAM-dependent methyltransferase</fullName>
    </submittedName>
</protein>
<organism evidence="2 3">
    <name type="scientific">Mycolicibacter nonchromogenicus</name>
    <name type="common">Mycobacterium nonchromogenicum</name>
    <dbReference type="NCBI Taxonomy" id="1782"/>
    <lineage>
        <taxon>Bacteria</taxon>
        <taxon>Bacillati</taxon>
        <taxon>Actinomycetota</taxon>
        <taxon>Actinomycetes</taxon>
        <taxon>Mycobacteriales</taxon>
        <taxon>Mycobacteriaceae</taxon>
        <taxon>Mycolicibacter</taxon>
    </lineage>
</organism>
<dbReference type="STRING" id="1782.AWC18_13225"/>
<evidence type="ECO:0000313" key="2">
    <source>
        <dbReference type="EMBL" id="ORW19816.1"/>
    </source>
</evidence>
<proteinExistence type="predicted"/>
<dbReference type="Proteomes" id="UP000193108">
    <property type="component" value="Unassembled WGS sequence"/>
</dbReference>
<dbReference type="AlphaFoldDB" id="A0A1X1Z919"/>
<name>A0A1X1Z919_MYCNO</name>
<dbReference type="EMBL" id="LQPI01000048">
    <property type="protein sequence ID" value="ORW19816.1"/>
    <property type="molecule type" value="Genomic_DNA"/>
</dbReference>
<dbReference type="GO" id="GO:0008757">
    <property type="term" value="F:S-adenosylmethionine-dependent methyltransferase activity"/>
    <property type="evidence" value="ECO:0007669"/>
    <property type="project" value="InterPro"/>
</dbReference>
<dbReference type="InterPro" id="IPR013216">
    <property type="entry name" value="Methyltransf_11"/>
</dbReference>
<gene>
    <name evidence="2" type="ORF">AWC18_13225</name>
</gene>
<dbReference type="Pfam" id="PF08241">
    <property type="entry name" value="Methyltransf_11"/>
    <property type="match status" value="1"/>
</dbReference>
<keyword evidence="2" id="KW-0489">Methyltransferase</keyword>
<sequence length="256" mass="27485">MAATDLFARRATLARAVRLLSQFRYEQTAPARFYGALADDTVAMVTELWRGLGGDDPADKTVLDVGGGPGFFATAFADAGLRYIGVEPDPAEVHAMHAAGSATSPGSFVRASGMALPFADASVDICLSSNVAEHVPRPWQLGNEMLRVTRPGGLAVLSYTVWLGPFGGHEMGLTHYLGGQRAAARYTRRHGHPPKNNYGSSLFAVSAAEGLDWARHTGALVAAFPRYHPRWAWSLTKVPGIREFGVSNLVLVLQPR</sequence>
<dbReference type="GO" id="GO:0032259">
    <property type="term" value="P:methylation"/>
    <property type="evidence" value="ECO:0007669"/>
    <property type="project" value="UniProtKB-KW"/>
</dbReference>
<dbReference type="SUPFAM" id="SSF53335">
    <property type="entry name" value="S-adenosyl-L-methionine-dependent methyltransferases"/>
    <property type="match status" value="1"/>
</dbReference>
<evidence type="ECO:0000259" key="1">
    <source>
        <dbReference type="Pfam" id="PF08241"/>
    </source>
</evidence>
<feature type="domain" description="Methyltransferase type 11" evidence="1">
    <location>
        <begin position="63"/>
        <end position="156"/>
    </location>
</feature>
<dbReference type="InterPro" id="IPR029063">
    <property type="entry name" value="SAM-dependent_MTases_sf"/>
</dbReference>
<accession>A0A1X1Z919</accession>
<dbReference type="PANTHER" id="PTHR43591">
    <property type="entry name" value="METHYLTRANSFERASE"/>
    <property type="match status" value="1"/>
</dbReference>
<comment type="caution">
    <text evidence="2">The sequence shown here is derived from an EMBL/GenBank/DDBJ whole genome shotgun (WGS) entry which is preliminary data.</text>
</comment>
<dbReference type="Gene3D" id="3.40.50.150">
    <property type="entry name" value="Vaccinia Virus protein VP39"/>
    <property type="match status" value="1"/>
</dbReference>
<reference evidence="2 3" key="1">
    <citation type="submission" date="2016-01" db="EMBL/GenBank/DDBJ databases">
        <title>The new phylogeny of the genus Mycobacterium.</title>
        <authorList>
            <person name="Tarcisio F."/>
            <person name="Conor M."/>
            <person name="Antonella G."/>
            <person name="Elisabetta G."/>
            <person name="Giulia F.S."/>
            <person name="Sara T."/>
            <person name="Anna F."/>
            <person name="Clotilde B."/>
            <person name="Roberto B."/>
            <person name="Veronica D.S."/>
            <person name="Fabio R."/>
            <person name="Monica P."/>
            <person name="Olivier J."/>
            <person name="Enrico T."/>
            <person name="Nicola S."/>
        </authorList>
    </citation>
    <scope>NUCLEOTIDE SEQUENCE [LARGE SCALE GENOMIC DNA]</scope>
    <source>
        <strain evidence="2 3">DSM 44164</strain>
    </source>
</reference>
<dbReference type="RefSeq" id="WP_085139019.1">
    <property type="nucleotide sequence ID" value="NZ_LQPI01000048.1"/>
</dbReference>